<dbReference type="Gene3D" id="3.20.20.20">
    <property type="entry name" value="Dihydropteroate synthase-like"/>
    <property type="match status" value="1"/>
</dbReference>
<keyword evidence="7 9" id="KW-0460">Magnesium</keyword>
<comment type="similarity">
    <text evidence="9">Belongs to the DHPS family.</text>
</comment>
<dbReference type="AlphaFoldDB" id="A0A5K7S568"/>
<dbReference type="KEGG" id="anf:AQPE_0787"/>
<name>A0A5K7S568_9BACT</name>
<comment type="pathway">
    <text evidence="3 9">Cofactor biosynthesis; tetrahydrofolate biosynthesis; 7,8-dihydrofolate from 2-amino-4-hydroxy-6-hydroxymethyl-7,8-dihydropteridine diphosphate and 4-aminobenzoate: step 1/2.</text>
</comment>
<keyword evidence="6 9" id="KW-0479">Metal-binding</keyword>
<accession>A0A5K7S568</accession>
<dbReference type="SUPFAM" id="SSF51717">
    <property type="entry name" value="Dihydropteroate synthetase-like"/>
    <property type="match status" value="1"/>
</dbReference>
<keyword evidence="8 9" id="KW-0289">Folate biosynthesis</keyword>
<evidence type="ECO:0000313" key="11">
    <source>
        <dbReference type="EMBL" id="BBE16647.1"/>
    </source>
</evidence>
<comment type="function">
    <text evidence="9">Catalyzes the condensation of para-aminobenzoate (pABA) with 6-hydroxymethyl-7,8-dihydropterin diphosphate (DHPt-PP) to form 7,8-dihydropteroate (H2Pte), the immediate precursor of folate derivatives.</text>
</comment>
<evidence type="ECO:0000256" key="4">
    <source>
        <dbReference type="ARBA" id="ARBA00012458"/>
    </source>
</evidence>
<dbReference type="CDD" id="cd00739">
    <property type="entry name" value="DHPS"/>
    <property type="match status" value="1"/>
</dbReference>
<sequence>MLITTTATKFLKRKNTINLNGQILNLTQPVVMGILNVTPDSFFDGGKYKTEKKVVKRAEEILEQGGSVIDIGAVSTQPGAEPISTKEEIDRLLPAVKAVRKHFPDAFISIDTYRSWVALKVIEDCGPCMVNDISGGNFDAHMFDTIGKLGVPYVLMHMQGTPLKMQENPEYEDIIREISLFFTDRVKKLTKAGVKDVIIDPGFGFGKTLEHNYELLNRLDSFKVFQLPLLVGVSRKSMIYKLLKTKPEEALNGTSVINTLALMGGADILRVHDVREAVEAVQIMNKIRSTSE</sequence>
<dbReference type="InterPro" id="IPR000489">
    <property type="entry name" value="Pterin-binding_dom"/>
</dbReference>
<dbReference type="EMBL" id="AP018694">
    <property type="protein sequence ID" value="BBE16647.1"/>
    <property type="molecule type" value="Genomic_DNA"/>
</dbReference>
<organism evidence="11 12">
    <name type="scientific">Aquipluma nitroreducens</name>
    <dbReference type="NCBI Taxonomy" id="2010828"/>
    <lineage>
        <taxon>Bacteria</taxon>
        <taxon>Pseudomonadati</taxon>
        <taxon>Bacteroidota</taxon>
        <taxon>Bacteroidia</taxon>
        <taxon>Marinilabiliales</taxon>
        <taxon>Prolixibacteraceae</taxon>
        <taxon>Aquipluma</taxon>
    </lineage>
</organism>
<evidence type="ECO:0000256" key="1">
    <source>
        <dbReference type="ARBA" id="ARBA00000012"/>
    </source>
</evidence>
<dbReference type="GO" id="GO:0046656">
    <property type="term" value="P:folic acid biosynthetic process"/>
    <property type="evidence" value="ECO:0007669"/>
    <property type="project" value="UniProtKB-KW"/>
</dbReference>
<feature type="domain" description="Pterin-binding" evidence="10">
    <location>
        <begin position="29"/>
        <end position="282"/>
    </location>
</feature>
<dbReference type="PANTHER" id="PTHR20941:SF1">
    <property type="entry name" value="FOLIC ACID SYNTHESIS PROTEIN FOL1"/>
    <property type="match status" value="1"/>
</dbReference>
<keyword evidence="12" id="KW-1185">Reference proteome</keyword>
<dbReference type="EC" id="2.5.1.15" evidence="4 9"/>
<dbReference type="RefSeq" id="WP_318349702.1">
    <property type="nucleotide sequence ID" value="NZ_AP018694.1"/>
</dbReference>
<evidence type="ECO:0000256" key="6">
    <source>
        <dbReference type="ARBA" id="ARBA00022723"/>
    </source>
</evidence>
<comment type="cofactor">
    <cofactor evidence="2 9">
        <name>Mg(2+)</name>
        <dbReference type="ChEBI" id="CHEBI:18420"/>
    </cofactor>
</comment>
<comment type="catalytic activity">
    <reaction evidence="1">
        <text>(7,8-dihydropterin-6-yl)methyl diphosphate + 4-aminobenzoate = 7,8-dihydropteroate + diphosphate</text>
        <dbReference type="Rhea" id="RHEA:19949"/>
        <dbReference type="ChEBI" id="CHEBI:17836"/>
        <dbReference type="ChEBI" id="CHEBI:17839"/>
        <dbReference type="ChEBI" id="CHEBI:33019"/>
        <dbReference type="ChEBI" id="CHEBI:72950"/>
        <dbReference type="EC" id="2.5.1.15"/>
    </reaction>
</comment>
<dbReference type="UniPathway" id="UPA00077">
    <property type="reaction ID" value="UER00156"/>
</dbReference>
<dbReference type="Pfam" id="PF00809">
    <property type="entry name" value="Pterin_bind"/>
    <property type="match status" value="1"/>
</dbReference>
<dbReference type="GO" id="GO:0046654">
    <property type="term" value="P:tetrahydrofolate biosynthetic process"/>
    <property type="evidence" value="ECO:0007669"/>
    <property type="project" value="UniProtKB-UniPathway"/>
</dbReference>
<proteinExistence type="inferred from homology"/>
<evidence type="ECO:0000256" key="3">
    <source>
        <dbReference type="ARBA" id="ARBA00004763"/>
    </source>
</evidence>
<evidence type="ECO:0000259" key="10">
    <source>
        <dbReference type="PROSITE" id="PS50972"/>
    </source>
</evidence>
<evidence type="ECO:0000256" key="8">
    <source>
        <dbReference type="ARBA" id="ARBA00022909"/>
    </source>
</evidence>
<dbReference type="InterPro" id="IPR045031">
    <property type="entry name" value="DHP_synth-like"/>
</dbReference>
<dbReference type="PANTHER" id="PTHR20941">
    <property type="entry name" value="FOLATE SYNTHESIS PROTEINS"/>
    <property type="match status" value="1"/>
</dbReference>
<dbReference type="PROSITE" id="PS00792">
    <property type="entry name" value="DHPS_1"/>
    <property type="match status" value="1"/>
</dbReference>
<evidence type="ECO:0000256" key="7">
    <source>
        <dbReference type="ARBA" id="ARBA00022842"/>
    </source>
</evidence>
<evidence type="ECO:0000313" key="12">
    <source>
        <dbReference type="Proteomes" id="UP001193389"/>
    </source>
</evidence>
<evidence type="ECO:0000256" key="2">
    <source>
        <dbReference type="ARBA" id="ARBA00001946"/>
    </source>
</evidence>
<dbReference type="InterPro" id="IPR011005">
    <property type="entry name" value="Dihydropteroate_synth-like_sf"/>
</dbReference>
<dbReference type="Proteomes" id="UP001193389">
    <property type="component" value="Chromosome"/>
</dbReference>
<dbReference type="NCBIfam" id="TIGR01496">
    <property type="entry name" value="DHPS"/>
    <property type="match status" value="1"/>
</dbReference>
<dbReference type="PROSITE" id="PS50972">
    <property type="entry name" value="PTERIN_BINDING"/>
    <property type="match status" value="1"/>
</dbReference>
<dbReference type="GO" id="GO:0005829">
    <property type="term" value="C:cytosol"/>
    <property type="evidence" value="ECO:0007669"/>
    <property type="project" value="TreeGrafter"/>
</dbReference>
<evidence type="ECO:0000256" key="5">
    <source>
        <dbReference type="ARBA" id="ARBA00022679"/>
    </source>
</evidence>
<dbReference type="GO" id="GO:0046872">
    <property type="term" value="F:metal ion binding"/>
    <property type="evidence" value="ECO:0007669"/>
    <property type="project" value="UniProtKB-KW"/>
</dbReference>
<reference evidence="11" key="1">
    <citation type="journal article" date="2020" name="Int. J. Syst. Evol. Microbiol.">
        <title>Aquipluma nitroreducens gen. nov. sp. nov., a novel facultatively anaerobic bacterium isolated from a freshwater lake.</title>
        <authorList>
            <person name="Watanabe M."/>
            <person name="Kojima H."/>
            <person name="Fukui M."/>
        </authorList>
    </citation>
    <scope>NUCLEOTIDE SEQUENCE</scope>
    <source>
        <strain evidence="11">MeG22</strain>
    </source>
</reference>
<dbReference type="InterPro" id="IPR006390">
    <property type="entry name" value="DHP_synth_dom"/>
</dbReference>
<dbReference type="GO" id="GO:0004156">
    <property type="term" value="F:dihydropteroate synthase activity"/>
    <property type="evidence" value="ECO:0007669"/>
    <property type="project" value="UniProtKB-EC"/>
</dbReference>
<evidence type="ECO:0000256" key="9">
    <source>
        <dbReference type="RuleBase" id="RU361205"/>
    </source>
</evidence>
<protein>
    <recommendedName>
        <fullName evidence="4 9">Dihydropteroate synthase</fullName>
        <shortName evidence="9">DHPS</shortName>
        <ecNumber evidence="4 9">2.5.1.15</ecNumber>
    </recommendedName>
    <alternativeName>
        <fullName evidence="9">Dihydropteroate pyrophosphorylase</fullName>
    </alternativeName>
</protein>
<keyword evidence="5 9" id="KW-0808">Transferase</keyword>
<gene>
    <name evidence="11" type="ORF">AQPE_0787</name>
</gene>